<protein>
    <submittedName>
        <fullName evidence="7">Purine-cytosine permease-like transporter</fullName>
    </submittedName>
</protein>
<proteinExistence type="inferred from homology"/>
<evidence type="ECO:0000256" key="5">
    <source>
        <dbReference type="ARBA" id="ARBA00023136"/>
    </source>
</evidence>
<dbReference type="GO" id="GO:0005886">
    <property type="term" value="C:plasma membrane"/>
    <property type="evidence" value="ECO:0007669"/>
    <property type="project" value="TreeGrafter"/>
</dbReference>
<accession>A0A3M8C8G9</accession>
<feature type="transmembrane region" description="Helical" evidence="6">
    <location>
        <begin position="379"/>
        <end position="401"/>
    </location>
</feature>
<dbReference type="InterPro" id="IPR030191">
    <property type="entry name" value="CodB"/>
</dbReference>
<name>A0A3M8C8G9_9BACL</name>
<feature type="transmembrane region" description="Helical" evidence="6">
    <location>
        <begin position="355"/>
        <end position="373"/>
    </location>
</feature>
<evidence type="ECO:0000256" key="2">
    <source>
        <dbReference type="ARBA" id="ARBA00008974"/>
    </source>
</evidence>
<comment type="similarity">
    <text evidence="2">Belongs to the purine-cytosine permease (2.A.39) family.</text>
</comment>
<feature type="transmembrane region" description="Helical" evidence="6">
    <location>
        <begin position="93"/>
        <end position="118"/>
    </location>
</feature>
<evidence type="ECO:0000313" key="7">
    <source>
        <dbReference type="EMBL" id="RNB71255.1"/>
    </source>
</evidence>
<keyword evidence="3 6" id="KW-0812">Transmembrane</keyword>
<dbReference type="PANTHER" id="PTHR30569">
    <property type="entry name" value="CYTOSINE TRANSPORTER CODB"/>
    <property type="match status" value="1"/>
</dbReference>
<comment type="caution">
    <text evidence="7">The sequence shown here is derived from an EMBL/GenBank/DDBJ whole genome shotgun (WGS) entry which is preliminary data.</text>
</comment>
<dbReference type="OrthoDB" id="9780088at2"/>
<dbReference type="RefSeq" id="WP_122910051.1">
    <property type="nucleotide sequence ID" value="NZ_CBCSBE010000009.1"/>
</dbReference>
<feature type="transmembrane region" description="Helical" evidence="6">
    <location>
        <begin position="306"/>
        <end position="325"/>
    </location>
</feature>
<sequence>MSEKDMQSVIEDHALESVPESERQGWLSLSWNTAGIATTLIQLFFGALVTFVAGIKIGIIAGLIVTVVGGALGWAVGHIAFKSGLSSTVMSRIYGFGIKGSIIASAIYGFMILGFLAIENALLYKGFLFFFAIEDTLTAKIVIYGILTILWIVITTFGFKLVAKVSSYSLIAFFAVLLYMLFDIIAASGQSWSSVLSFGAQFPPEVLASMGVTSDTDKLIFGINVLIGSAGALALVDADFGRYAKRSRDIGIAAFLGNIAMDICMLTIGGLVMFAGMPTITEYYMKVQGMDAATAAQTALQSPDSIAAAFIIFGGIIGFILMVLAQFKAQVLNTYSGSLALSNLFASLNWKPGRFVFVVMGNVIGLIMLYGQILALVNAWITILGVITTCFAGIMIADYFIVRPKLGQQDTAKFGAEEINWSGVLSTIIGVILAHYVLNTVVPIEFFTSLVVSGVVYPILRLYVFKPKYAVDGPNLRSLNMK</sequence>
<dbReference type="PANTHER" id="PTHR30569:SF0">
    <property type="entry name" value="CYTOSINE PERMEASE"/>
    <property type="match status" value="1"/>
</dbReference>
<evidence type="ECO:0000256" key="6">
    <source>
        <dbReference type="SAM" id="Phobius"/>
    </source>
</evidence>
<dbReference type="Proteomes" id="UP000282028">
    <property type="component" value="Unassembled WGS sequence"/>
</dbReference>
<dbReference type="EMBL" id="RHHR01000029">
    <property type="protein sequence ID" value="RNB71255.1"/>
    <property type="molecule type" value="Genomic_DNA"/>
</dbReference>
<evidence type="ECO:0000256" key="4">
    <source>
        <dbReference type="ARBA" id="ARBA00022989"/>
    </source>
</evidence>
<dbReference type="AlphaFoldDB" id="A0A3M8C8G9"/>
<dbReference type="Pfam" id="PF02133">
    <property type="entry name" value="Transp_cyt_pur"/>
    <property type="match status" value="1"/>
</dbReference>
<feature type="transmembrane region" description="Helical" evidence="6">
    <location>
        <begin position="31"/>
        <end position="53"/>
    </location>
</feature>
<keyword evidence="5 6" id="KW-0472">Membrane</keyword>
<evidence type="ECO:0000256" key="1">
    <source>
        <dbReference type="ARBA" id="ARBA00004141"/>
    </source>
</evidence>
<keyword evidence="8" id="KW-1185">Reference proteome</keyword>
<feature type="transmembrane region" description="Helical" evidence="6">
    <location>
        <begin position="170"/>
        <end position="189"/>
    </location>
</feature>
<feature type="transmembrane region" description="Helical" evidence="6">
    <location>
        <begin position="444"/>
        <end position="464"/>
    </location>
</feature>
<feature type="transmembrane region" description="Helical" evidence="6">
    <location>
        <begin position="250"/>
        <end position="275"/>
    </location>
</feature>
<feature type="transmembrane region" description="Helical" evidence="6">
    <location>
        <begin position="421"/>
        <end position="438"/>
    </location>
</feature>
<dbReference type="GO" id="GO:0015209">
    <property type="term" value="F:cytosine transmembrane transporter activity"/>
    <property type="evidence" value="ECO:0007669"/>
    <property type="project" value="InterPro"/>
</dbReference>
<dbReference type="InterPro" id="IPR001248">
    <property type="entry name" value="Pur-cyt_permease"/>
</dbReference>
<reference evidence="7 8" key="1">
    <citation type="submission" date="2018-10" db="EMBL/GenBank/DDBJ databases">
        <title>Phylogenomics of Brevibacillus.</title>
        <authorList>
            <person name="Dunlap C."/>
        </authorList>
    </citation>
    <scope>NUCLEOTIDE SEQUENCE [LARGE SCALE GENOMIC DNA]</scope>
    <source>
        <strain evidence="7 8">JCM 12215</strain>
    </source>
</reference>
<dbReference type="Gene3D" id="1.10.4160.10">
    <property type="entry name" value="Hydantoin permease"/>
    <property type="match status" value="1"/>
</dbReference>
<gene>
    <name evidence="7" type="ORF">EDM52_16400</name>
</gene>
<evidence type="ECO:0000313" key="8">
    <source>
        <dbReference type="Proteomes" id="UP000282028"/>
    </source>
</evidence>
<evidence type="ECO:0000256" key="3">
    <source>
        <dbReference type="ARBA" id="ARBA00022692"/>
    </source>
</evidence>
<feature type="transmembrane region" description="Helical" evidence="6">
    <location>
        <begin position="219"/>
        <end position="238"/>
    </location>
</feature>
<organism evidence="7 8">
    <name type="scientific">Brevibacillus invocatus</name>
    <dbReference type="NCBI Taxonomy" id="173959"/>
    <lineage>
        <taxon>Bacteria</taxon>
        <taxon>Bacillati</taxon>
        <taxon>Bacillota</taxon>
        <taxon>Bacilli</taxon>
        <taxon>Bacillales</taxon>
        <taxon>Paenibacillaceae</taxon>
        <taxon>Brevibacillus</taxon>
    </lineage>
</organism>
<feature type="transmembrane region" description="Helical" evidence="6">
    <location>
        <begin position="141"/>
        <end position="163"/>
    </location>
</feature>
<keyword evidence="4 6" id="KW-1133">Transmembrane helix</keyword>
<feature type="transmembrane region" description="Helical" evidence="6">
    <location>
        <begin position="59"/>
        <end position="81"/>
    </location>
</feature>
<comment type="subcellular location">
    <subcellularLocation>
        <location evidence="1">Membrane</location>
        <topology evidence="1">Multi-pass membrane protein</topology>
    </subcellularLocation>
</comment>